<evidence type="ECO:0000259" key="3">
    <source>
        <dbReference type="Pfam" id="PF09118"/>
    </source>
</evidence>
<accession>A0A0K6GF46</accession>
<dbReference type="CDD" id="cd02851">
    <property type="entry name" value="E_set_GO_C"/>
    <property type="match status" value="1"/>
</dbReference>
<sequence>MAMVLNWESNTEQGLLNLPFGQRVTYPMSGAVDMRMVKLRCSLGANRKTLTVTGVPNAAIYPPGPAWIYVLMDGVPSTGQRVLIGTGDSPPVDQGAIDNLLLNLNIDDGLVHFTPSRACSMLIRIGTRGVDAKSARGAMQIAVVSLDTVLIIDKIENNPLKDAEGKPAWASVYSLKTHTARPLKLVTNSFCAGGGWLSNGTMVNIGGNPVVESGGGKAENGLQGVRLFNPCAENENCEIYESPNRIRLTSARWYPSGARLSDGSLLVIGGAYGGGWTNFKELNNPTYEFYPPKNLNGYNGIQIPSQFLVDTLPHNLFPHVFALPNNQIFVAANNKTMMLDWQRNVETRLPDLPNGQRVTYPMSGAGVMLPLRWDKAFAAEILMCGGSDVDDRVKETELSAKTTPGSSQCARMALNDRGIRKGWQVEKLPNPWMMPEGVLLPTGQVLIINGAASGTAGFGNIKDQVGVSNAGNPALQPVLYDPDAPAGKRFSRDGLPTSNIPRMYHSVATLLPSGAVFIAGSNPNDDVTERTYGTEYRTEILYPDYMSKPRPVITRVPDNFQYNQLNKIIFSMSGDKSRHRRGLLDFLFKKVEVVLMDFGFATHGVHMDQRLVSLFTITLGKRHIQAQGPPNPNVYPPGPAWLFVIVDGVPSEAVKVMVGDGNSPPVDQGAIENMLANTGNPVPVEALQHA</sequence>
<evidence type="ECO:0000313" key="4">
    <source>
        <dbReference type="EMBL" id="CUA77110.1"/>
    </source>
</evidence>
<gene>
    <name evidence="4" type="ORF">RSOLAG22IIIB_12561</name>
</gene>
<evidence type="ECO:0000256" key="1">
    <source>
        <dbReference type="ARBA" id="ARBA00022729"/>
    </source>
</evidence>
<dbReference type="InterPro" id="IPR013783">
    <property type="entry name" value="Ig-like_fold"/>
</dbReference>
<name>A0A0K6GF46_9AGAM</name>
<dbReference type="Gene3D" id="2.60.40.10">
    <property type="entry name" value="Immunoglobulins"/>
    <property type="match status" value="2"/>
</dbReference>
<evidence type="ECO:0000313" key="5">
    <source>
        <dbReference type="Proteomes" id="UP000044841"/>
    </source>
</evidence>
<reference evidence="4 5" key="1">
    <citation type="submission" date="2015-07" db="EMBL/GenBank/DDBJ databases">
        <authorList>
            <person name="Noorani M."/>
        </authorList>
    </citation>
    <scope>NUCLEOTIDE SEQUENCE [LARGE SCALE GENOMIC DNA]</scope>
    <source>
        <strain evidence="4">BBA 69670</strain>
    </source>
</reference>
<feature type="domain" description="Glyoxal oxidase N-terminal" evidence="2">
    <location>
        <begin position="168"/>
        <end position="545"/>
    </location>
</feature>
<keyword evidence="5" id="KW-1185">Reference proteome</keyword>
<dbReference type="InterPro" id="IPR014756">
    <property type="entry name" value="Ig_E-set"/>
</dbReference>
<dbReference type="InterPro" id="IPR015202">
    <property type="entry name" value="GO-like_E_set"/>
</dbReference>
<dbReference type="Proteomes" id="UP000044841">
    <property type="component" value="Unassembled WGS sequence"/>
</dbReference>
<dbReference type="SUPFAM" id="SSF81296">
    <property type="entry name" value="E set domains"/>
    <property type="match status" value="2"/>
</dbReference>
<organism evidence="4 5">
    <name type="scientific">Rhizoctonia solani</name>
    <dbReference type="NCBI Taxonomy" id="456999"/>
    <lineage>
        <taxon>Eukaryota</taxon>
        <taxon>Fungi</taxon>
        <taxon>Dikarya</taxon>
        <taxon>Basidiomycota</taxon>
        <taxon>Agaricomycotina</taxon>
        <taxon>Agaricomycetes</taxon>
        <taxon>Cantharellales</taxon>
        <taxon>Ceratobasidiaceae</taxon>
        <taxon>Rhizoctonia</taxon>
    </lineage>
</organism>
<dbReference type="Gene3D" id="2.130.10.80">
    <property type="entry name" value="Galactose oxidase/kelch, beta-propeller"/>
    <property type="match status" value="1"/>
</dbReference>
<feature type="domain" description="Galactose oxidase-like Early set" evidence="3">
    <location>
        <begin position="550"/>
        <end position="658"/>
    </location>
</feature>
<keyword evidence="1" id="KW-0732">Signal</keyword>
<dbReference type="Pfam" id="PF07250">
    <property type="entry name" value="Glyoxal_oxid_N"/>
    <property type="match status" value="1"/>
</dbReference>
<dbReference type="PANTHER" id="PTHR32208">
    <property type="entry name" value="SECRETED PROTEIN-RELATED"/>
    <property type="match status" value="1"/>
</dbReference>
<dbReference type="EMBL" id="CYGV01001777">
    <property type="protein sequence ID" value="CUA77110.1"/>
    <property type="molecule type" value="Genomic_DNA"/>
</dbReference>
<evidence type="ECO:0000259" key="2">
    <source>
        <dbReference type="Pfam" id="PF07250"/>
    </source>
</evidence>
<dbReference type="Pfam" id="PF09118">
    <property type="entry name" value="GO-like_E_set"/>
    <property type="match status" value="2"/>
</dbReference>
<dbReference type="InterPro" id="IPR037293">
    <property type="entry name" value="Gal_Oxidase_central_sf"/>
</dbReference>
<feature type="domain" description="Galactose oxidase-like Early set" evidence="3">
    <location>
        <begin position="32"/>
        <end position="83"/>
    </location>
</feature>
<dbReference type="SUPFAM" id="SSF50965">
    <property type="entry name" value="Galactose oxidase, central domain"/>
    <property type="match status" value="1"/>
</dbReference>
<proteinExistence type="predicted"/>
<dbReference type="PANTHER" id="PTHR32208:SF96">
    <property type="entry name" value="GLYOXAL OXIDASE"/>
    <property type="match status" value="1"/>
</dbReference>
<dbReference type="InterPro" id="IPR009880">
    <property type="entry name" value="Glyoxal_oxidase_N"/>
</dbReference>
<dbReference type="InterPro" id="IPR011043">
    <property type="entry name" value="Gal_Oxase/kelch_b-propeller"/>
</dbReference>
<dbReference type="AlphaFoldDB" id="A0A0K6GF46"/>
<protein>
    <submittedName>
        <fullName evidence="4">Replicase polyprotein 1ab</fullName>
    </submittedName>
</protein>